<dbReference type="EMBL" id="BARS01025665">
    <property type="protein sequence ID" value="GAG06728.1"/>
    <property type="molecule type" value="Genomic_DNA"/>
</dbReference>
<feature type="non-terminal residue" evidence="1">
    <location>
        <position position="1"/>
    </location>
</feature>
<sequence length="30" mass="3341">FMAQGGFLPVIEEMFVGMHLDYKRLALVAG</sequence>
<dbReference type="AlphaFoldDB" id="X0V2I4"/>
<protein>
    <submittedName>
        <fullName evidence="1">Uncharacterized protein</fullName>
    </submittedName>
</protein>
<accession>X0V2I4</accession>
<comment type="caution">
    <text evidence="1">The sequence shown here is derived from an EMBL/GenBank/DDBJ whole genome shotgun (WGS) entry which is preliminary data.</text>
</comment>
<organism evidence="1">
    <name type="scientific">marine sediment metagenome</name>
    <dbReference type="NCBI Taxonomy" id="412755"/>
    <lineage>
        <taxon>unclassified sequences</taxon>
        <taxon>metagenomes</taxon>
        <taxon>ecological metagenomes</taxon>
    </lineage>
</organism>
<name>X0V2I4_9ZZZZ</name>
<gene>
    <name evidence="1" type="ORF">S01H1_40524</name>
</gene>
<reference evidence="1" key="1">
    <citation type="journal article" date="2014" name="Front. Microbiol.">
        <title>High frequency of phylogenetically diverse reductive dehalogenase-homologous genes in deep subseafloor sedimentary metagenomes.</title>
        <authorList>
            <person name="Kawai M."/>
            <person name="Futagami T."/>
            <person name="Toyoda A."/>
            <person name="Takaki Y."/>
            <person name="Nishi S."/>
            <person name="Hori S."/>
            <person name="Arai W."/>
            <person name="Tsubouchi T."/>
            <person name="Morono Y."/>
            <person name="Uchiyama I."/>
            <person name="Ito T."/>
            <person name="Fujiyama A."/>
            <person name="Inagaki F."/>
            <person name="Takami H."/>
        </authorList>
    </citation>
    <scope>NUCLEOTIDE SEQUENCE</scope>
    <source>
        <strain evidence="1">Expedition CK06-06</strain>
    </source>
</reference>
<proteinExistence type="predicted"/>
<evidence type="ECO:0000313" key="1">
    <source>
        <dbReference type="EMBL" id="GAG06728.1"/>
    </source>
</evidence>